<dbReference type="AlphaFoldDB" id="A0A1Y2BGZ5"/>
<keyword evidence="3" id="KW-1185">Reference proteome</keyword>
<dbReference type="OrthoDB" id="3361363at2759"/>
<dbReference type="Gene3D" id="3.30.428.10">
    <property type="entry name" value="HIT-like"/>
    <property type="match status" value="1"/>
</dbReference>
<feature type="compositionally biased region" description="Low complexity" evidence="1">
    <location>
        <begin position="29"/>
        <end position="48"/>
    </location>
</feature>
<feature type="compositionally biased region" description="Polar residues" evidence="1">
    <location>
        <begin position="91"/>
        <end position="102"/>
    </location>
</feature>
<gene>
    <name evidence="2" type="ORF">BCR39DRAFT_518376</name>
</gene>
<sequence length="373" mass="39960">MSASPSSASASASSSRTALPAPIQEPAGSRRASSSSSNLLLRPTSSSRPTYHSHPGCTLCSIVSSAASHDEQGPSPRTTSTFLPHPLDTEPSPQTGLPTYSSPFERERDVPASQERTPTQPGGREVLYKDEDITVVRATGKERLVDGGRHLLVIINKHLESVYDLGPSDVPLLSRILELARHILTSIPPAPGSDSERGRSFNDSDLRVGFVGPISKDPQSPYAHLHAHATLGPYDAKLPGATFWRRNVVLGPMNWWSVEDLRAEIRESTSNNRVKSGYEHRGRAPIDRVPDAGSITGLPNALDPDPYTDLPTPPPASSQFLPHISVPMDRRAGTGSGSSGGTVRDPIALGKGKQREEDVEYQDVDLGVVRSGG</sequence>
<comment type="caution">
    <text evidence="2">The sequence shown here is derived from an EMBL/GenBank/DDBJ whole genome shotgun (WGS) entry which is preliminary data.</text>
</comment>
<evidence type="ECO:0000313" key="3">
    <source>
        <dbReference type="Proteomes" id="UP000193986"/>
    </source>
</evidence>
<feature type="compositionally biased region" description="Low complexity" evidence="1">
    <location>
        <begin position="1"/>
        <end position="15"/>
    </location>
</feature>
<feature type="region of interest" description="Disordered" evidence="1">
    <location>
        <begin position="272"/>
        <end position="292"/>
    </location>
</feature>
<proteinExistence type="predicted"/>
<dbReference type="Proteomes" id="UP000193986">
    <property type="component" value="Unassembled WGS sequence"/>
</dbReference>
<dbReference type="STRING" id="71784.A0A1Y2BGZ5"/>
<dbReference type="InterPro" id="IPR036265">
    <property type="entry name" value="HIT-like_sf"/>
</dbReference>
<organism evidence="2 3">
    <name type="scientific">Naematelia encephala</name>
    <dbReference type="NCBI Taxonomy" id="71784"/>
    <lineage>
        <taxon>Eukaryota</taxon>
        <taxon>Fungi</taxon>
        <taxon>Dikarya</taxon>
        <taxon>Basidiomycota</taxon>
        <taxon>Agaricomycotina</taxon>
        <taxon>Tremellomycetes</taxon>
        <taxon>Tremellales</taxon>
        <taxon>Naemateliaceae</taxon>
        <taxon>Naematelia</taxon>
    </lineage>
</organism>
<feature type="region of interest" description="Disordered" evidence="1">
    <location>
        <begin position="309"/>
        <end position="360"/>
    </location>
</feature>
<evidence type="ECO:0008006" key="4">
    <source>
        <dbReference type="Google" id="ProtNLM"/>
    </source>
</evidence>
<dbReference type="Pfam" id="PF11969">
    <property type="entry name" value="DcpS_C"/>
    <property type="match status" value="1"/>
</dbReference>
<evidence type="ECO:0000256" key="1">
    <source>
        <dbReference type="SAM" id="MobiDB-lite"/>
    </source>
</evidence>
<dbReference type="InParanoid" id="A0A1Y2BGZ5"/>
<protein>
    <recommendedName>
        <fullName evidence="4">HIT domain-containing protein</fullName>
    </recommendedName>
</protein>
<evidence type="ECO:0000313" key="2">
    <source>
        <dbReference type="EMBL" id="ORY34079.1"/>
    </source>
</evidence>
<dbReference type="EMBL" id="MCFC01000004">
    <property type="protein sequence ID" value="ORY34079.1"/>
    <property type="molecule type" value="Genomic_DNA"/>
</dbReference>
<name>A0A1Y2BGZ5_9TREE</name>
<accession>A0A1Y2BGZ5</accession>
<feature type="compositionally biased region" description="Basic and acidic residues" evidence="1">
    <location>
        <begin position="276"/>
        <end position="290"/>
    </location>
</feature>
<dbReference type="SUPFAM" id="SSF54197">
    <property type="entry name" value="HIT-like"/>
    <property type="match status" value="1"/>
</dbReference>
<feature type="region of interest" description="Disordered" evidence="1">
    <location>
        <begin position="1"/>
        <end position="124"/>
    </location>
</feature>
<reference evidence="2 3" key="1">
    <citation type="submission" date="2016-07" db="EMBL/GenBank/DDBJ databases">
        <title>Pervasive Adenine N6-methylation of Active Genes in Fungi.</title>
        <authorList>
            <consortium name="DOE Joint Genome Institute"/>
            <person name="Mondo S.J."/>
            <person name="Dannebaum R.O."/>
            <person name="Kuo R.C."/>
            <person name="Labutti K."/>
            <person name="Haridas S."/>
            <person name="Kuo A."/>
            <person name="Salamov A."/>
            <person name="Ahrendt S.R."/>
            <person name="Lipzen A."/>
            <person name="Sullivan W."/>
            <person name="Andreopoulos W.B."/>
            <person name="Clum A."/>
            <person name="Lindquist E."/>
            <person name="Daum C."/>
            <person name="Ramamoorthy G.K."/>
            <person name="Gryganskyi A."/>
            <person name="Culley D."/>
            <person name="Magnuson J.K."/>
            <person name="James T.Y."/>
            <person name="O'Malley M.A."/>
            <person name="Stajich J.E."/>
            <person name="Spatafora J.W."/>
            <person name="Visel A."/>
            <person name="Grigoriev I.V."/>
        </authorList>
    </citation>
    <scope>NUCLEOTIDE SEQUENCE [LARGE SCALE GENOMIC DNA]</scope>
    <source>
        <strain evidence="2 3">68-887.2</strain>
    </source>
</reference>